<dbReference type="CDD" id="cd03443">
    <property type="entry name" value="PaaI_thioesterase"/>
    <property type="match status" value="1"/>
</dbReference>
<evidence type="ECO:0000256" key="1">
    <source>
        <dbReference type="ARBA" id="ARBA00008324"/>
    </source>
</evidence>
<keyword evidence="2" id="KW-0378">Hydrolase</keyword>
<dbReference type="RefSeq" id="WP_119553621.1">
    <property type="nucleotide sequence ID" value="NZ_QXMN01000011.1"/>
</dbReference>
<proteinExistence type="inferred from homology"/>
<name>A0A9X8D6C8_9BURK</name>
<dbReference type="PANTHER" id="PTHR21660:SF1">
    <property type="entry name" value="ACYL-COENZYME A THIOESTERASE 13"/>
    <property type="match status" value="1"/>
</dbReference>
<dbReference type="NCBIfam" id="TIGR00369">
    <property type="entry name" value="unchar_dom_1"/>
    <property type="match status" value="1"/>
</dbReference>
<sequence>MPHDTPTWPPEEPGLLFGLPMPMARSFALRGEAIGDDLARVRMPYSADHTNSRGDVHGGAIAVLFDCALSSAVRSHAPEAFGVVTVDITVHYTAPCAGDVIATAVCERRGRAMCFARGEARNAEGELLAMATGTFKLVPRTASPSSESTP</sequence>
<reference evidence="4 5" key="1">
    <citation type="submission" date="2018-09" db="EMBL/GenBank/DDBJ databases">
        <title>Acidovorax cavernicola nov. sp. isolated from Gruta de las Maravillas (Aracena, Spain).</title>
        <authorList>
            <person name="Jurado V."/>
            <person name="Gutierrez-Patricio S."/>
            <person name="Gonzalez-Pimentel J.L."/>
            <person name="Miller A.Z."/>
            <person name="Laiz L."/>
            <person name="Saiz-Jimenez C."/>
        </authorList>
    </citation>
    <scope>NUCLEOTIDE SEQUENCE [LARGE SCALE GENOMIC DNA]</scope>
    <source>
        <strain evidence="4 5">1011MAR4D40.2</strain>
    </source>
</reference>
<dbReference type="InterPro" id="IPR003736">
    <property type="entry name" value="PAAI_dom"/>
</dbReference>
<accession>A0A9X8D6C8</accession>
<keyword evidence="5" id="KW-1185">Reference proteome</keyword>
<gene>
    <name evidence="4" type="ORF">D3H34_11670</name>
</gene>
<dbReference type="Proteomes" id="UP000265619">
    <property type="component" value="Unassembled WGS sequence"/>
</dbReference>
<comment type="caution">
    <text evidence="4">The sequence shown here is derived from an EMBL/GenBank/DDBJ whole genome shotgun (WGS) entry which is preliminary data.</text>
</comment>
<feature type="domain" description="Thioesterase" evidence="3">
    <location>
        <begin position="54"/>
        <end position="128"/>
    </location>
</feature>
<evidence type="ECO:0000256" key="2">
    <source>
        <dbReference type="ARBA" id="ARBA00022801"/>
    </source>
</evidence>
<dbReference type="OrthoDB" id="8851832at2"/>
<dbReference type="InterPro" id="IPR029069">
    <property type="entry name" value="HotDog_dom_sf"/>
</dbReference>
<dbReference type="Pfam" id="PF03061">
    <property type="entry name" value="4HBT"/>
    <property type="match status" value="1"/>
</dbReference>
<dbReference type="PANTHER" id="PTHR21660">
    <property type="entry name" value="THIOESTERASE SUPERFAMILY MEMBER-RELATED"/>
    <property type="match status" value="1"/>
</dbReference>
<dbReference type="AlphaFoldDB" id="A0A9X8D6C8"/>
<dbReference type="Gene3D" id="3.10.129.10">
    <property type="entry name" value="Hotdog Thioesterase"/>
    <property type="match status" value="1"/>
</dbReference>
<dbReference type="InterPro" id="IPR039298">
    <property type="entry name" value="ACOT13"/>
</dbReference>
<dbReference type="GO" id="GO:0047617">
    <property type="term" value="F:fatty acyl-CoA hydrolase activity"/>
    <property type="evidence" value="ECO:0007669"/>
    <property type="project" value="InterPro"/>
</dbReference>
<organism evidence="4 5">
    <name type="scientific">Acidovorax cavernicola</name>
    <dbReference type="NCBI Taxonomy" id="1675792"/>
    <lineage>
        <taxon>Bacteria</taxon>
        <taxon>Pseudomonadati</taxon>
        <taxon>Pseudomonadota</taxon>
        <taxon>Betaproteobacteria</taxon>
        <taxon>Burkholderiales</taxon>
        <taxon>Comamonadaceae</taxon>
        <taxon>Acidovorax</taxon>
    </lineage>
</organism>
<evidence type="ECO:0000313" key="4">
    <source>
        <dbReference type="EMBL" id="RIX80867.1"/>
    </source>
</evidence>
<dbReference type="EMBL" id="QXMN01000011">
    <property type="protein sequence ID" value="RIX80867.1"/>
    <property type="molecule type" value="Genomic_DNA"/>
</dbReference>
<dbReference type="InterPro" id="IPR006683">
    <property type="entry name" value="Thioestr_dom"/>
</dbReference>
<comment type="similarity">
    <text evidence="1">Belongs to the thioesterase PaaI family.</text>
</comment>
<protein>
    <submittedName>
        <fullName evidence="4">PaaI family thioesterase</fullName>
    </submittedName>
</protein>
<evidence type="ECO:0000313" key="5">
    <source>
        <dbReference type="Proteomes" id="UP000265619"/>
    </source>
</evidence>
<dbReference type="SUPFAM" id="SSF54637">
    <property type="entry name" value="Thioesterase/thiol ester dehydrase-isomerase"/>
    <property type="match status" value="1"/>
</dbReference>
<evidence type="ECO:0000259" key="3">
    <source>
        <dbReference type="Pfam" id="PF03061"/>
    </source>
</evidence>